<evidence type="ECO:0000313" key="1">
    <source>
        <dbReference type="EMBL" id="PPR85006.1"/>
    </source>
</evidence>
<evidence type="ECO:0000313" key="2">
    <source>
        <dbReference type="Proteomes" id="UP000239757"/>
    </source>
</evidence>
<accession>A0A2P5W1P4</accession>
<dbReference type="EMBL" id="KZ669589">
    <property type="protein sequence ID" value="PPR85006.1"/>
    <property type="molecule type" value="Genomic_DNA"/>
</dbReference>
<name>A0A2P5W1P4_GOSBA</name>
<dbReference type="AlphaFoldDB" id="A0A2P5W1P4"/>
<protein>
    <submittedName>
        <fullName evidence="1">Uncharacterized protein</fullName>
    </submittedName>
</protein>
<organism evidence="1 2">
    <name type="scientific">Gossypium barbadense</name>
    <name type="common">Sea Island cotton</name>
    <name type="synonym">Hibiscus barbadensis</name>
    <dbReference type="NCBI Taxonomy" id="3634"/>
    <lineage>
        <taxon>Eukaryota</taxon>
        <taxon>Viridiplantae</taxon>
        <taxon>Streptophyta</taxon>
        <taxon>Embryophyta</taxon>
        <taxon>Tracheophyta</taxon>
        <taxon>Spermatophyta</taxon>
        <taxon>Magnoliopsida</taxon>
        <taxon>eudicotyledons</taxon>
        <taxon>Gunneridae</taxon>
        <taxon>Pentapetalae</taxon>
        <taxon>rosids</taxon>
        <taxon>malvids</taxon>
        <taxon>Malvales</taxon>
        <taxon>Malvaceae</taxon>
        <taxon>Malvoideae</taxon>
        <taxon>Gossypium</taxon>
    </lineage>
</organism>
<proteinExistence type="predicted"/>
<sequence>MARKIGCFLKKSEKVLMATKRNRGQQLITIQMKKWSRDLLHLKVGAGAKQICAHATQRGTFDMEIEYTWSTAELHAGDNTFTTKTTFVTNVRICDEYENAWIDVMIGQLSRNALHARFMKEKLAFHATTKFEAIVLKQTKQELPKARVEMVRGNG</sequence>
<dbReference type="Proteomes" id="UP000239757">
    <property type="component" value="Unassembled WGS sequence"/>
</dbReference>
<reference evidence="1 2" key="1">
    <citation type="submission" date="2015-01" db="EMBL/GenBank/DDBJ databases">
        <title>Genome of allotetraploid Gossypium barbadense reveals genomic plasticity and fiber elongation in cotton evolution.</title>
        <authorList>
            <person name="Chen X."/>
            <person name="Liu X."/>
            <person name="Zhao B."/>
            <person name="Zheng H."/>
            <person name="Hu Y."/>
            <person name="Lu G."/>
            <person name="Yang C."/>
            <person name="Chen J."/>
            <person name="Shan C."/>
            <person name="Zhang L."/>
            <person name="Zhou Y."/>
            <person name="Wang L."/>
            <person name="Guo W."/>
            <person name="Bai Y."/>
            <person name="Ruan J."/>
            <person name="Shangguan X."/>
            <person name="Mao Y."/>
            <person name="Jiang J."/>
            <person name="Zhu Y."/>
            <person name="Lei J."/>
            <person name="Kang H."/>
            <person name="Chen S."/>
            <person name="He X."/>
            <person name="Wang R."/>
            <person name="Wang Y."/>
            <person name="Chen J."/>
            <person name="Wang L."/>
            <person name="Yu S."/>
            <person name="Wang B."/>
            <person name="Wei J."/>
            <person name="Song S."/>
            <person name="Lu X."/>
            <person name="Gao Z."/>
            <person name="Gu W."/>
            <person name="Deng X."/>
            <person name="Ma D."/>
            <person name="Wang S."/>
            <person name="Liang W."/>
            <person name="Fang L."/>
            <person name="Cai C."/>
            <person name="Zhu X."/>
            <person name="Zhou B."/>
            <person name="Zhang Y."/>
            <person name="Chen Z."/>
            <person name="Xu S."/>
            <person name="Zhu R."/>
            <person name="Wang S."/>
            <person name="Zhang T."/>
            <person name="Zhao G."/>
        </authorList>
    </citation>
    <scope>NUCLEOTIDE SEQUENCE [LARGE SCALE GENOMIC DNA]</scope>
    <source>
        <strain evidence="2">cv. Xinhai21</strain>
        <tissue evidence="1">Leaf</tissue>
    </source>
</reference>
<gene>
    <name evidence="1" type="ORF">GOBAR_AA35705</name>
</gene>